<dbReference type="EMBL" id="FJUX01000029">
    <property type="protein sequence ID" value="CZS97052.1"/>
    <property type="molecule type" value="Genomic_DNA"/>
</dbReference>
<dbReference type="AlphaFoldDB" id="A0A1E1KGD6"/>
<organism evidence="1 2">
    <name type="scientific">Rhynchosporium agropyri</name>
    <dbReference type="NCBI Taxonomy" id="914238"/>
    <lineage>
        <taxon>Eukaryota</taxon>
        <taxon>Fungi</taxon>
        <taxon>Dikarya</taxon>
        <taxon>Ascomycota</taxon>
        <taxon>Pezizomycotina</taxon>
        <taxon>Leotiomycetes</taxon>
        <taxon>Helotiales</taxon>
        <taxon>Ploettnerulaceae</taxon>
        <taxon>Rhynchosporium</taxon>
    </lineage>
</organism>
<dbReference type="Proteomes" id="UP000178912">
    <property type="component" value="Unassembled WGS sequence"/>
</dbReference>
<gene>
    <name evidence="1" type="ORF">RAG0_06150</name>
</gene>
<proteinExistence type="predicted"/>
<keyword evidence="2" id="KW-1185">Reference proteome</keyword>
<name>A0A1E1KGD6_9HELO</name>
<evidence type="ECO:0000313" key="2">
    <source>
        <dbReference type="Proteomes" id="UP000178912"/>
    </source>
</evidence>
<evidence type="ECO:0000313" key="1">
    <source>
        <dbReference type="EMBL" id="CZS97052.1"/>
    </source>
</evidence>
<protein>
    <submittedName>
        <fullName evidence="1">Uncharacterized protein</fullName>
    </submittedName>
</protein>
<sequence length="243" mass="27204">MKARWPKDPPSGETCKAIWILQTLPTELRDMIFKHDIESHILEKMTPASPLLTALREQIQLPECTDIQNDMHTHAEATWFLDSYSVSSLEEARDLCTSLKDAQQTSSHKYLVIRGLTEKEVHCPSIASLGILRPHTICLNTSDFGYPVLHWGPTGGPAGSLLRRIVPSAFAGGQLERIVLRSMVRMEECKLAVGMLKKGMDDYIGTMSKMQITRGMGHLGQEIELEDWMWDLPIGHKLPATSG</sequence>
<reference evidence="2" key="1">
    <citation type="submission" date="2016-03" db="EMBL/GenBank/DDBJ databases">
        <authorList>
            <person name="Guldener U."/>
        </authorList>
    </citation>
    <scope>NUCLEOTIDE SEQUENCE [LARGE SCALE GENOMIC DNA]</scope>
    <source>
        <strain evidence="2">04CH-RAC-A.6.1</strain>
    </source>
</reference>
<accession>A0A1E1KGD6</accession>